<gene>
    <name evidence="8" type="primary">Prtg_1</name>
    <name evidence="8" type="ORF">g.44522</name>
</gene>
<dbReference type="GO" id="GO:0009653">
    <property type="term" value="P:anatomical structure morphogenesis"/>
    <property type="evidence" value="ECO:0007669"/>
    <property type="project" value="UniProtKB-ARBA"/>
</dbReference>
<dbReference type="CDD" id="cd00063">
    <property type="entry name" value="FN3"/>
    <property type="match status" value="4"/>
</dbReference>
<dbReference type="InterPro" id="IPR003961">
    <property type="entry name" value="FN3_dom"/>
</dbReference>
<feature type="domain" description="Ig-like" evidence="6">
    <location>
        <begin position="367"/>
        <end position="456"/>
    </location>
</feature>
<keyword evidence="1" id="KW-0677">Repeat</keyword>
<reference evidence="8" key="1">
    <citation type="submission" date="2015-01" db="EMBL/GenBank/DDBJ databases">
        <title>Transcriptome Assembly of Fopius arisanus.</title>
        <authorList>
            <person name="Geib S."/>
        </authorList>
    </citation>
    <scope>NUCLEOTIDE SEQUENCE</scope>
</reference>
<evidence type="ECO:0000256" key="3">
    <source>
        <dbReference type="ARBA" id="ARBA00023319"/>
    </source>
</evidence>
<dbReference type="PROSITE" id="PS50853">
    <property type="entry name" value="FN3"/>
    <property type="match status" value="4"/>
</dbReference>
<keyword evidence="3" id="KW-0393">Immunoglobulin domain</keyword>
<proteinExistence type="predicted"/>
<feature type="domain" description="Ig-like" evidence="6">
    <location>
        <begin position="151"/>
        <end position="253"/>
    </location>
</feature>
<feature type="domain" description="Fibronectin type-III" evidence="7">
    <location>
        <begin position="863"/>
        <end position="959"/>
    </location>
</feature>
<dbReference type="SMART" id="SM00409">
    <property type="entry name" value="IG"/>
    <property type="match status" value="4"/>
</dbReference>
<dbReference type="SMART" id="SM00408">
    <property type="entry name" value="IGc2"/>
    <property type="match status" value="3"/>
</dbReference>
<feature type="domain" description="Ig-like" evidence="6">
    <location>
        <begin position="271"/>
        <end position="360"/>
    </location>
</feature>
<dbReference type="InterPro" id="IPR013098">
    <property type="entry name" value="Ig_I-set"/>
</dbReference>
<protein>
    <submittedName>
        <fullName evidence="8">Prtg_1 protein</fullName>
    </submittedName>
</protein>
<feature type="domain" description="Fibronectin type-III" evidence="7">
    <location>
        <begin position="466"/>
        <end position="560"/>
    </location>
</feature>
<dbReference type="InterPro" id="IPR036179">
    <property type="entry name" value="Ig-like_dom_sf"/>
</dbReference>
<evidence type="ECO:0000256" key="5">
    <source>
        <dbReference type="SAM" id="SignalP"/>
    </source>
</evidence>
<dbReference type="SUPFAM" id="SSF48726">
    <property type="entry name" value="Immunoglobulin"/>
    <property type="match status" value="3"/>
</dbReference>
<dbReference type="SUPFAM" id="SSF49265">
    <property type="entry name" value="Fibronectin type III"/>
    <property type="match status" value="3"/>
</dbReference>
<organism evidence="8">
    <name type="scientific">Fopius arisanus</name>
    <dbReference type="NCBI Taxonomy" id="64838"/>
    <lineage>
        <taxon>Eukaryota</taxon>
        <taxon>Metazoa</taxon>
        <taxon>Ecdysozoa</taxon>
        <taxon>Arthropoda</taxon>
        <taxon>Hexapoda</taxon>
        <taxon>Insecta</taxon>
        <taxon>Pterygota</taxon>
        <taxon>Neoptera</taxon>
        <taxon>Endopterygota</taxon>
        <taxon>Hymenoptera</taxon>
        <taxon>Apocrita</taxon>
        <taxon>Ichneumonoidea</taxon>
        <taxon>Braconidae</taxon>
        <taxon>Opiinae</taxon>
        <taxon>Fopius</taxon>
    </lineage>
</organism>
<feature type="chain" id="PRO_5002201240" evidence="5">
    <location>
        <begin position="22"/>
        <end position="1177"/>
    </location>
</feature>
<dbReference type="AlphaFoldDB" id="A0A0C9Q7N4"/>
<dbReference type="Gene3D" id="2.60.40.10">
    <property type="entry name" value="Immunoglobulins"/>
    <property type="match status" value="9"/>
</dbReference>
<evidence type="ECO:0000256" key="1">
    <source>
        <dbReference type="ARBA" id="ARBA00022737"/>
    </source>
</evidence>
<dbReference type="Pfam" id="PF13927">
    <property type="entry name" value="Ig_3"/>
    <property type="match status" value="2"/>
</dbReference>
<feature type="transmembrane region" description="Helical" evidence="4">
    <location>
        <begin position="982"/>
        <end position="1004"/>
    </location>
</feature>
<dbReference type="InterPro" id="IPR036116">
    <property type="entry name" value="FN3_sf"/>
</dbReference>
<feature type="domain" description="Fibronectin type-III" evidence="7">
    <location>
        <begin position="562"/>
        <end position="658"/>
    </location>
</feature>
<dbReference type="FunFam" id="2.60.40.10:FF:000032">
    <property type="entry name" value="palladin isoform X1"/>
    <property type="match status" value="1"/>
</dbReference>
<evidence type="ECO:0000313" key="8">
    <source>
        <dbReference type="EMBL" id="JAG79945.1"/>
    </source>
</evidence>
<evidence type="ECO:0000256" key="2">
    <source>
        <dbReference type="ARBA" id="ARBA00023157"/>
    </source>
</evidence>
<dbReference type="EMBL" id="GBYB01010178">
    <property type="protein sequence ID" value="JAG79945.1"/>
    <property type="molecule type" value="Transcribed_RNA"/>
</dbReference>
<dbReference type="Pfam" id="PF07679">
    <property type="entry name" value="I-set"/>
    <property type="match status" value="1"/>
</dbReference>
<dbReference type="PROSITE" id="PS50835">
    <property type="entry name" value="IG_LIKE"/>
    <property type="match status" value="3"/>
</dbReference>
<dbReference type="InterPro" id="IPR003598">
    <property type="entry name" value="Ig_sub2"/>
</dbReference>
<evidence type="ECO:0000256" key="4">
    <source>
        <dbReference type="SAM" id="Phobius"/>
    </source>
</evidence>
<accession>A0A0C9Q7N4</accession>
<keyword evidence="4" id="KW-0472">Membrane</keyword>
<keyword evidence="5" id="KW-0732">Signal</keyword>
<dbReference type="InterPro" id="IPR013783">
    <property type="entry name" value="Ig-like_fold"/>
</dbReference>
<dbReference type="SMART" id="SM00060">
    <property type="entry name" value="FN3"/>
    <property type="match status" value="5"/>
</dbReference>
<dbReference type="PANTHER" id="PTHR44170:SF59">
    <property type="entry name" value="PROTOGENIN-LIKE"/>
    <property type="match status" value="1"/>
</dbReference>
<name>A0A0C9Q7N4_9HYME</name>
<dbReference type="GO" id="GO:0098609">
    <property type="term" value="P:cell-cell adhesion"/>
    <property type="evidence" value="ECO:0007669"/>
    <property type="project" value="TreeGrafter"/>
</dbReference>
<sequence length="1177" mass="130191">MAARVLLLGILFTEVLEPLCAAGVRGPSNNGHGKNGAKGDGLDVRFNKNSDLTLRIEPRGDIVLGKRGITLSCLASNNNNITWLYNDRPAPPCGITRCGLLDDGSLHFYKKQNLQLAQKPREGSSTKTKLPKKHVYRCIGHTIGGLLRSSPTTLQIAELGHTFKRFPNDLTVVEGEIARFSCLIDSVPFPPNITWQHNGEPVLTDHNSTKYFTVPPGVLYITAAKPSDAGSYRCVATNDFIKKTKKSKEAKLTVISRLESNEARTSGLLYPQMSYNHSLLNGSNLKVICAASGHLPPSITWYFVPKYSDERNTVQNRILLNSTTGISVLALQNVSISDAGTYLCSTKNPLSSHLNIQNITVDVVVPPVLIKKPVNQICPNGRTARFECQAHGIPPPQIYWLKDSENIAMNGRRTTYIKENNKIELAISATVPSDSGIYECVAVNSAGEIWAAGRLQVNSSRNSPATPTLLKCHSDSPFKIEISWVPPKSLPSTSITAYTVHYSPAEGGKEEVCPEPGNSTSVQVTKLLEPYTNYSFYVRVWNNHGASDQSEPIVCATAQSVPKSAPTVHVDIISSTKLNVTWEPLTKREARGVVIEYKIQWRLHEHPSSRVITVPAHVENYILTDLLPGSQYDLRVLARTQLGWPNISESQLIWTSVSTSTVNADQLNIKNIIDIQLVALNASSSKIKWQWKFNRDNYSALKFDAWQVYCENIDGDRILTETLPTNFTNYTFTNLHPNVSYILGLCTVSDGVTTDCVSKTIKSIYHDAENIPMALEAIPLSSSSIQITWTSLHTNSKKFEICYQPVELPTVEAKWLLVNGTRVTVNKLKAFTLYQFKVRSFENDSRQLNAFSESIECYTSEDVPGKPEQVESFRDGTKIRVVWRKPTQTNGIIRHYFVSYVSDSTESMIWGNVTVPGNQTWAVLPEFSTGGRHYVMIQAATRVGYGRPSDAVLVFTSPSVSKSPNFSNEHKPPVIPKPDQSLGVILGVGISIGFIMISLCSIYCRKRWEHSRSLRETTQPLKNRALLRNGNACCVDRSLTSVNQQAINANMNCNEIELATLCPSSPTSTNPQPDTKGIQSNGIVEGKQPLLTSWNNSSEDQMNLHITENPQYERKSIPLSNIEPIENREVDLNTTEFTLMECTLGGSTSSLNNNLGCTTSTPHKITPITVPVLEPNG</sequence>
<evidence type="ECO:0000259" key="6">
    <source>
        <dbReference type="PROSITE" id="PS50835"/>
    </source>
</evidence>
<dbReference type="GO" id="GO:0030154">
    <property type="term" value="P:cell differentiation"/>
    <property type="evidence" value="ECO:0007669"/>
    <property type="project" value="UniProtKB-ARBA"/>
</dbReference>
<feature type="domain" description="Fibronectin type-III" evidence="7">
    <location>
        <begin position="771"/>
        <end position="862"/>
    </location>
</feature>
<keyword evidence="2" id="KW-1015">Disulfide bond</keyword>
<keyword evidence="4" id="KW-1133">Transmembrane helix</keyword>
<evidence type="ECO:0000259" key="7">
    <source>
        <dbReference type="PROSITE" id="PS50853"/>
    </source>
</evidence>
<dbReference type="InterPro" id="IPR007110">
    <property type="entry name" value="Ig-like_dom"/>
</dbReference>
<dbReference type="InterPro" id="IPR003599">
    <property type="entry name" value="Ig_sub"/>
</dbReference>
<dbReference type="Pfam" id="PF00041">
    <property type="entry name" value="fn3"/>
    <property type="match status" value="4"/>
</dbReference>
<dbReference type="PANTHER" id="PTHR44170">
    <property type="entry name" value="PROTEIN SIDEKICK"/>
    <property type="match status" value="1"/>
</dbReference>
<feature type="signal peptide" evidence="5">
    <location>
        <begin position="1"/>
        <end position="21"/>
    </location>
</feature>
<keyword evidence="4" id="KW-0812">Transmembrane</keyword>